<dbReference type="AlphaFoldDB" id="A0A5B7J226"/>
<feature type="compositionally biased region" description="Acidic residues" evidence="1">
    <location>
        <begin position="56"/>
        <end position="66"/>
    </location>
</feature>
<organism evidence="2 3">
    <name type="scientific">Portunus trituberculatus</name>
    <name type="common">Swimming crab</name>
    <name type="synonym">Neptunus trituberculatus</name>
    <dbReference type="NCBI Taxonomy" id="210409"/>
    <lineage>
        <taxon>Eukaryota</taxon>
        <taxon>Metazoa</taxon>
        <taxon>Ecdysozoa</taxon>
        <taxon>Arthropoda</taxon>
        <taxon>Crustacea</taxon>
        <taxon>Multicrustacea</taxon>
        <taxon>Malacostraca</taxon>
        <taxon>Eumalacostraca</taxon>
        <taxon>Eucarida</taxon>
        <taxon>Decapoda</taxon>
        <taxon>Pleocyemata</taxon>
        <taxon>Brachyura</taxon>
        <taxon>Eubrachyura</taxon>
        <taxon>Portunoidea</taxon>
        <taxon>Portunidae</taxon>
        <taxon>Portuninae</taxon>
        <taxon>Portunus</taxon>
    </lineage>
</organism>
<feature type="compositionally biased region" description="Basic and acidic residues" evidence="1">
    <location>
        <begin position="28"/>
        <end position="55"/>
    </location>
</feature>
<dbReference type="EMBL" id="VSRR010078121">
    <property type="protein sequence ID" value="MPC88543.1"/>
    <property type="molecule type" value="Genomic_DNA"/>
</dbReference>
<comment type="caution">
    <text evidence="2">The sequence shown here is derived from an EMBL/GenBank/DDBJ whole genome shotgun (WGS) entry which is preliminary data.</text>
</comment>
<keyword evidence="3" id="KW-1185">Reference proteome</keyword>
<name>A0A5B7J226_PORTR</name>
<sequence length="74" mass="8953">MWARVPFYVEGERKGSHKRKGRNQGNEVNKHERERRTVETIVHQDQELREKMEGEDKWEEEKEEEGGMNNGRRT</sequence>
<dbReference type="Proteomes" id="UP000324222">
    <property type="component" value="Unassembled WGS sequence"/>
</dbReference>
<accession>A0A5B7J226</accession>
<proteinExistence type="predicted"/>
<gene>
    <name evidence="2" type="ORF">E2C01_083451</name>
</gene>
<evidence type="ECO:0000256" key="1">
    <source>
        <dbReference type="SAM" id="MobiDB-lite"/>
    </source>
</evidence>
<evidence type="ECO:0000313" key="3">
    <source>
        <dbReference type="Proteomes" id="UP000324222"/>
    </source>
</evidence>
<protein>
    <submittedName>
        <fullName evidence="2">Uncharacterized protein</fullName>
    </submittedName>
</protein>
<reference evidence="2 3" key="1">
    <citation type="submission" date="2019-05" db="EMBL/GenBank/DDBJ databases">
        <title>Another draft genome of Portunus trituberculatus and its Hox gene families provides insights of decapod evolution.</title>
        <authorList>
            <person name="Jeong J.-H."/>
            <person name="Song I."/>
            <person name="Kim S."/>
            <person name="Choi T."/>
            <person name="Kim D."/>
            <person name="Ryu S."/>
            <person name="Kim W."/>
        </authorList>
    </citation>
    <scope>NUCLEOTIDE SEQUENCE [LARGE SCALE GENOMIC DNA]</scope>
    <source>
        <tissue evidence="2">Muscle</tissue>
    </source>
</reference>
<feature type="region of interest" description="Disordered" evidence="1">
    <location>
        <begin position="1"/>
        <end position="74"/>
    </location>
</feature>
<evidence type="ECO:0000313" key="2">
    <source>
        <dbReference type="EMBL" id="MPC88543.1"/>
    </source>
</evidence>